<feature type="region of interest" description="Disordered" evidence="1">
    <location>
        <begin position="1"/>
        <end position="75"/>
    </location>
</feature>
<name>A0A0H2RL80_9AGAM</name>
<accession>A0A0H2RL80</accession>
<feature type="compositionally biased region" description="Basic and acidic residues" evidence="1">
    <location>
        <begin position="44"/>
        <end position="56"/>
    </location>
</feature>
<gene>
    <name evidence="2" type="ORF">SCHPADRAFT_1002837</name>
</gene>
<evidence type="ECO:0000313" key="3">
    <source>
        <dbReference type="Proteomes" id="UP000053477"/>
    </source>
</evidence>
<dbReference type="EMBL" id="KQ086290">
    <property type="protein sequence ID" value="KLO05576.1"/>
    <property type="molecule type" value="Genomic_DNA"/>
</dbReference>
<evidence type="ECO:0000256" key="1">
    <source>
        <dbReference type="SAM" id="MobiDB-lite"/>
    </source>
</evidence>
<dbReference type="InParanoid" id="A0A0H2RL80"/>
<proteinExistence type="predicted"/>
<dbReference type="Proteomes" id="UP000053477">
    <property type="component" value="Unassembled WGS sequence"/>
</dbReference>
<dbReference type="AlphaFoldDB" id="A0A0H2RL80"/>
<sequence length="133" mass="15167">MLPASLGLDSFADDGKSSSPSPQRLGHQVFVDSRRERHRPSPLLERHRDMIRDGGKASKLYHGSHRRRSNDRKSLQIRGQHAYIGNDDGALQALFNDNAEDDTRMSIISEGRKVRDDSSRALEHFIIFCHLFE</sequence>
<keyword evidence="3" id="KW-1185">Reference proteome</keyword>
<protein>
    <submittedName>
        <fullName evidence="2">Uncharacterized protein</fullName>
    </submittedName>
</protein>
<reference evidence="2 3" key="1">
    <citation type="submission" date="2015-04" db="EMBL/GenBank/DDBJ databases">
        <title>Complete genome sequence of Schizopora paradoxa KUC8140, a cosmopolitan wood degrader in East Asia.</title>
        <authorList>
            <consortium name="DOE Joint Genome Institute"/>
            <person name="Min B."/>
            <person name="Park H."/>
            <person name="Jang Y."/>
            <person name="Kim J.-J."/>
            <person name="Kim K.H."/>
            <person name="Pangilinan J."/>
            <person name="Lipzen A."/>
            <person name="Riley R."/>
            <person name="Grigoriev I.V."/>
            <person name="Spatafora J.W."/>
            <person name="Choi I.-G."/>
        </authorList>
    </citation>
    <scope>NUCLEOTIDE SEQUENCE [LARGE SCALE GENOMIC DNA]</scope>
    <source>
        <strain evidence="2 3">KUC8140</strain>
    </source>
</reference>
<evidence type="ECO:0000313" key="2">
    <source>
        <dbReference type="EMBL" id="KLO05576.1"/>
    </source>
</evidence>
<organism evidence="2 3">
    <name type="scientific">Schizopora paradoxa</name>
    <dbReference type="NCBI Taxonomy" id="27342"/>
    <lineage>
        <taxon>Eukaryota</taxon>
        <taxon>Fungi</taxon>
        <taxon>Dikarya</taxon>
        <taxon>Basidiomycota</taxon>
        <taxon>Agaricomycotina</taxon>
        <taxon>Agaricomycetes</taxon>
        <taxon>Hymenochaetales</taxon>
        <taxon>Schizoporaceae</taxon>
        <taxon>Schizopora</taxon>
    </lineage>
</organism>